<dbReference type="PROSITE" id="PS51898">
    <property type="entry name" value="TYR_RECOMBINASE"/>
    <property type="match status" value="1"/>
</dbReference>
<dbReference type="EMBL" id="JAAGNX010000001">
    <property type="protein sequence ID" value="NDV61653.1"/>
    <property type="molecule type" value="Genomic_DNA"/>
</dbReference>
<dbReference type="InterPro" id="IPR013762">
    <property type="entry name" value="Integrase-like_cat_sf"/>
</dbReference>
<dbReference type="SUPFAM" id="SSF56349">
    <property type="entry name" value="DNA breaking-rejoining enzymes"/>
    <property type="match status" value="1"/>
</dbReference>
<dbReference type="PANTHER" id="PTHR30349">
    <property type="entry name" value="PHAGE INTEGRASE-RELATED"/>
    <property type="match status" value="1"/>
</dbReference>
<dbReference type="InterPro" id="IPR002104">
    <property type="entry name" value="Integrase_catalytic"/>
</dbReference>
<reference evidence="4 5" key="1">
    <citation type="submission" date="2020-02" db="EMBL/GenBank/DDBJ databases">
        <title>Albibacoteraceae fam. nov., the first described family within the subdivision 4 Verrucomicrobia.</title>
        <authorList>
            <person name="Xi F."/>
        </authorList>
    </citation>
    <scope>NUCLEOTIDE SEQUENCE [LARGE SCALE GENOMIC DNA]</scope>
    <source>
        <strain evidence="4 5">CK1056</strain>
    </source>
</reference>
<evidence type="ECO:0000256" key="2">
    <source>
        <dbReference type="ARBA" id="ARBA00023172"/>
    </source>
</evidence>
<feature type="domain" description="Tyr recombinase" evidence="3">
    <location>
        <begin position="229"/>
        <end position="420"/>
    </location>
</feature>
<dbReference type="Gene3D" id="1.10.443.10">
    <property type="entry name" value="Intergrase catalytic core"/>
    <property type="match status" value="1"/>
</dbReference>
<keyword evidence="1" id="KW-0159">Chromosome partition</keyword>
<dbReference type="AlphaFoldDB" id="A0A6B2LYZ6"/>
<accession>A0A6B2LYZ6</accession>
<dbReference type="RefSeq" id="WP_163962782.1">
    <property type="nucleotide sequence ID" value="NZ_JAAGNX010000001.1"/>
</dbReference>
<organism evidence="4 5">
    <name type="scientific">Oceanipulchritudo coccoides</name>
    <dbReference type="NCBI Taxonomy" id="2706888"/>
    <lineage>
        <taxon>Bacteria</taxon>
        <taxon>Pseudomonadati</taxon>
        <taxon>Verrucomicrobiota</taxon>
        <taxon>Opitutia</taxon>
        <taxon>Puniceicoccales</taxon>
        <taxon>Oceanipulchritudinaceae</taxon>
        <taxon>Oceanipulchritudo</taxon>
    </lineage>
</organism>
<evidence type="ECO:0000313" key="5">
    <source>
        <dbReference type="Proteomes" id="UP000478417"/>
    </source>
</evidence>
<dbReference type="GO" id="GO:0015074">
    <property type="term" value="P:DNA integration"/>
    <property type="evidence" value="ECO:0007669"/>
    <property type="project" value="InterPro"/>
</dbReference>
<keyword evidence="2" id="KW-0233">DNA recombination</keyword>
<dbReference type="Pfam" id="PF00589">
    <property type="entry name" value="Phage_integrase"/>
    <property type="match status" value="1"/>
</dbReference>
<name>A0A6B2LYZ6_9BACT</name>
<dbReference type="GO" id="GO:0006310">
    <property type="term" value="P:DNA recombination"/>
    <property type="evidence" value="ECO:0007669"/>
    <property type="project" value="UniProtKB-KW"/>
</dbReference>
<evidence type="ECO:0000313" key="4">
    <source>
        <dbReference type="EMBL" id="NDV61653.1"/>
    </source>
</evidence>
<comment type="caution">
    <text evidence="4">The sequence shown here is derived from an EMBL/GenBank/DDBJ whole genome shotgun (WGS) entry which is preliminary data.</text>
</comment>
<evidence type="ECO:0000256" key="1">
    <source>
        <dbReference type="ARBA" id="ARBA00022829"/>
    </source>
</evidence>
<protein>
    <submittedName>
        <fullName evidence="4">Tyrosine-type recombinase/integrase</fullName>
    </submittedName>
</protein>
<evidence type="ECO:0000259" key="3">
    <source>
        <dbReference type="PROSITE" id="PS51898"/>
    </source>
</evidence>
<dbReference type="GO" id="GO:0007059">
    <property type="term" value="P:chromosome segregation"/>
    <property type="evidence" value="ECO:0007669"/>
    <property type="project" value="UniProtKB-KW"/>
</dbReference>
<proteinExistence type="predicted"/>
<dbReference type="GO" id="GO:0003677">
    <property type="term" value="F:DNA binding"/>
    <property type="evidence" value="ECO:0007669"/>
    <property type="project" value="InterPro"/>
</dbReference>
<gene>
    <name evidence="4" type="ORF">G0Q06_04240</name>
</gene>
<dbReference type="PANTHER" id="PTHR30349:SF81">
    <property type="entry name" value="TYROSINE RECOMBINASE XERC"/>
    <property type="match status" value="1"/>
</dbReference>
<dbReference type="InterPro" id="IPR011010">
    <property type="entry name" value="DNA_brk_join_enz"/>
</dbReference>
<sequence length="433" mass="49034">MKKKISTKTVQSTEKPVQKQYNKTDARYWQDRILKRTDQGAYQVRLQMQGKQIWFNLGSGIASEAAAKAKEIYFYAKSNGVDAAIERFKFTAPEGSEIQTVGEFIRETLELNPRHKPLTLQQYVGCFRQLAFEIAIPKKERTKWEKAKFDYRGEGRAQWLKLVDGIRLEAINPESVRKWRVGKSNSTAASQIRQAKAFAAIAKSDDALVRKVGRLPFSDIKTAAPRTKRHSSLVSASGEKLAVSAKAQLAEKDLEAWKAFLLAFFGGLRKEEIDSLLWEQINLEEGVVRIREHTWFTPKSEEAIRDVDLSDSVRKEIAALRASSRGKFFLKGVRALPVKKQYKGYYRAKPTWARLNAWLKKQGVSVQKPVHYLRKESGSLISSNFGIEAARRHLGHADIAVTSAHYSDKKNKVTVDIPTAPISEEFTENTVSS</sequence>
<dbReference type="InterPro" id="IPR050090">
    <property type="entry name" value="Tyrosine_recombinase_XerCD"/>
</dbReference>
<keyword evidence="5" id="KW-1185">Reference proteome</keyword>
<dbReference type="Proteomes" id="UP000478417">
    <property type="component" value="Unassembled WGS sequence"/>
</dbReference>